<feature type="transmembrane region" description="Helical" evidence="2">
    <location>
        <begin position="309"/>
        <end position="332"/>
    </location>
</feature>
<dbReference type="Pfam" id="PF02397">
    <property type="entry name" value="Bac_transf"/>
    <property type="match status" value="1"/>
</dbReference>
<dbReference type="GO" id="GO:0016780">
    <property type="term" value="F:phosphotransferase activity, for other substituted phosphate groups"/>
    <property type="evidence" value="ECO:0007669"/>
    <property type="project" value="TreeGrafter"/>
</dbReference>
<name>A0A3N2DNW0_9GAMM</name>
<dbReference type="OrthoDB" id="9808602at2"/>
<dbReference type="RefSeq" id="WP_148059371.1">
    <property type="nucleotide sequence ID" value="NZ_RKHR01000004.1"/>
</dbReference>
<feature type="domain" description="Bacterial sugar transferase" evidence="3">
    <location>
        <begin position="306"/>
        <end position="493"/>
    </location>
</feature>
<evidence type="ECO:0000256" key="1">
    <source>
        <dbReference type="ARBA" id="ARBA00006464"/>
    </source>
</evidence>
<dbReference type="AlphaFoldDB" id="A0A3N2DNW0"/>
<evidence type="ECO:0000256" key="2">
    <source>
        <dbReference type="SAM" id="Phobius"/>
    </source>
</evidence>
<evidence type="ECO:0000313" key="4">
    <source>
        <dbReference type="EMBL" id="ROS01504.1"/>
    </source>
</evidence>
<proteinExistence type="inferred from homology"/>
<evidence type="ECO:0000313" key="5">
    <source>
        <dbReference type="Proteomes" id="UP000275394"/>
    </source>
</evidence>
<dbReference type="InterPro" id="IPR003362">
    <property type="entry name" value="Bact_transf"/>
</dbReference>
<keyword evidence="2" id="KW-1133">Transmembrane helix</keyword>
<protein>
    <submittedName>
        <fullName evidence="4">Exopolysaccharide biosynthesis WecB/TagA/CpsF family protein</fullName>
    </submittedName>
</protein>
<comment type="caution">
    <text evidence="4">The sequence shown here is derived from an EMBL/GenBank/DDBJ whole genome shotgun (WGS) entry which is preliminary data.</text>
</comment>
<dbReference type="PANTHER" id="PTHR30576:SF10">
    <property type="entry name" value="SLL5057 PROTEIN"/>
    <property type="match status" value="1"/>
</dbReference>
<sequence>MNIHKTRQQHDTPHKQLVMNYQQPNSTYRQEQASERGFELFGVHIDNVSESEALDWTLQSAATGDKRSAYFANTHLLNNAYQDPSFVEIINSADRVFADGSGVRVAAKHLRQPLQDNINGTDLFPELCRRAEQQGHSIFFLGATQTILDDLVKHIKQQYPNICIAGTQQGYFNHQHCDEVIQRINDSHCRILLVGFGVPLQERWLALNRYRLAVPVTLAVGGLFDFYSGRISRAPKQLRQHGTEWLWRLAMEPKRLWRRYLIGNPLFIYRLYTRPMGSKSGTGLTVRPRQHSGWWLGASRRHPLIKRSFDLSVAAIGLVVSMPLLILIALAIKFDSRGPIIYRQQRVGKKGQLFTMYKFRTMFSNAQRIAIRQRNESSRQGLCYKSKSDQRITRVGRWLRRSSLDELPQLWNILRGEMTLVGPRPALPQEVDKYGQLAKTRLCMMPGLTCYWQTQGRAELSFDEQVQLDIKYLAERSPMTDLKIIAKTISAVITGKGAY</sequence>
<dbReference type="Pfam" id="PF03808">
    <property type="entry name" value="Glyco_tran_WecG"/>
    <property type="match status" value="1"/>
</dbReference>
<dbReference type="PANTHER" id="PTHR30576">
    <property type="entry name" value="COLANIC BIOSYNTHESIS UDP-GLUCOSE LIPID CARRIER TRANSFERASE"/>
    <property type="match status" value="1"/>
</dbReference>
<reference evidence="4 5" key="1">
    <citation type="submission" date="2018-11" db="EMBL/GenBank/DDBJ databases">
        <title>Genomic Encyclopedia of Type Strains, Phase IV (KMG-IV): sequencing the most valuable type-strain genomes for metagenomic binning, comparative biology and taxonomic classification.</title>
        <authorList>
            <person name="Goeker M."/>
        </authorList>
    </citation>
    <scope>NUCLEOTIDE SEQUENCE [LARGE SCALE GENOMIC DNA]</scope>
    <source>
        <strain evidence="4 5">DSM 100316</strain>
    </source>
</reference>
<organism evidence="4 5">
    <name type="scientific">Sinobacterium caligoides</name>
    <dbReference type="NCBI Taxonomy" id="933926"/>
    <lineage>
        <taxon>Bacteria</taxon>
        <taxon>Pseudomonadati</taxon>
        <taxon>Pseudomonadota</taxon>
        <taxon>Gammaproteobacteria</taxon>
        <taxon>Cellvibrionales</taxon>
        <taxon>Spongiibacteraceae</taxon>
        <taxon>Sinobacterium</taxon>
    </lineage>
</organism>
<keyword evidence="2" id="KW-0472">Membrane</keyword>
<dbReference type="NCBIfam" id="TIGR00696">
    <property type="entry name" value="wecG_tagA_cpsF"/>
    <property type="match status" value="1"/>
</dbReference>
<keyword evidence="2" id="KW-0812">Transmembrane</keyword>
<accession>A0A3N2DNW0</accession>
<dbReference type="CDD" id="cd06533">
    <property type="entry name" value="Glyco_transf_WecG_TagA"/>
    <property type="match status" value="1"/>
</dbReference>
<gene>
    <name evidence="4" type="ORF">EDC56_1946</name>
</gene>
<comment type="similarity">
    <text evidence="1">Belongs to the bacterial sugar transferase family.</text>
</comment>
<keyword evidence="5" id="KW-1185">Reference proteome</keyword>
<dbReference type="InterPro" id="IPR004629">
    <property type="entry name" value="WecG_TagA_CpsF"/>
</dbReference>
<dbReference type="EMBL" id="RKHR01000004">
    <property type="protein sequence ID" value="ROS01504.1"/>
    <property type="molecule type" value="Genomic_DNA"/>
</dbReference>
<dbReference type="Proteomes" id="UP000275394">
    <property type="component" value="Unassembled WGS sequence"/>
</dbReference>
<evidence type="ECO:0000259" key="3">
    <source>
        <dbReference type="Pfam" id="PF02397"/>
    </source>
</evidence>